<dbReference type="GO" id="GO:0005737">
    <property type="term" value="C:cytoplasm"/>
    <property type="evidence" value="ECO:0007669"/>
    <property type="project" value="UniProtKB-SubCell"/>
</dbReference>
<protein>
    <submittedName>
        <fullName evidence="10">Shwachman-Bodian-diamond syndrome protein</fullName>
    </submittedName>
</protein>
<dbReference type="PANTHER" id="PTHR10927:SF1">
    <property type="entry name" value="RIBOSOME MATURATION PROTEIN SBDS"/>
    <property type="match status" value="1"/>
</dbReference>
<proteinExistence type="inferred from homology"/>
<evidence type="ECO:0000259" key="9">
    <source>
        <dbReference type="Pfam" id="PF20268"/>
    </source>
</evidence>
<dbReference type="Proteomes" id="UP000240883">
    <property type="component" value="Unassembled WGS sequence"/>
</dbReference>
<dbReference type="AlphaFoldDB" id="A0A2T2PBC9"/>
<feature type="domain" description="Ribosome maturation protein SDO1/SBDS N-terminal" evidence="7">
    <location>
        <begin position="14"/>
        <end position="103"/>
    </location>
</feature>
<sequence length="310" mass="33567">MPVNQPMNQIKFTNVAWVRCRKGKKRFEVPCYKNKLSEFKAKVEENIENVVQIQNVFTDSSRGQLASNADLEKAFGVDFKHDKDALNKVILKIINEGSSQTGGLERGAELERTRNEVIDIVTSKVVNPKNKTMYTTTIIAKALSNLSSQASNAQAGKQETPNAENGEEKPKDPSLPTWTGVVPSSVKSAKAQAGIAIKALIAHQPLPIARIQMKLRVTCPTSILKQTVKSAPKSAQSSDGDGENKTAGTVKDVIVSLFASPPDQEVLGSEWEAIGSADPGAFKDLNEFVQQHTKGKGNVEVLGTDANVKD</sequence>
<dbReference type="Pfam" id="PF20268">
    <property type="entry name" value="SBDS_C"/>
    <property type="match status" value="1"/>
</dbReference>
<evidence type="ECO:0000313" key="11">
    <source>
        <dbReference type="Proteomes" id="UP000240883"/>
    </source>
</evidence>
<keyword evidence="4" id="KW-0690">Ribosome biogenesis</keyword>
<dbReference type="InterPro" id="IPR019783">
    <property type="entry name" value="SDO1/SBDS_N"/>
</dbReference>
<reference evidence="10 11" key="1">
    <citation type="journal article" date="2018" name="Front. Microbiol.">
        <title>Genome-Wide Analysis of Corynespora cassiicola Leaf Fall Disease Putative Effectors.</title>
        <authorList>
            <person name="Lopez D."/>
            <person name="Ribeiro S."/>
            <person name="Label P."/>
            <person name="Fumanal B."/>
            <person name="Venisse J.S."/>
            <person name="Kohler A."/>
            <person name="de Oliveira R.R."/>
            <person name="Labutti K."/>
            <person name="Lipzen A."/>
            <person name="Lail K."/>
            <person name="Bauer D."/>
            <person name="Ohm R.A."/>
            <person name="Barry K.W."/>
            <person name="Spatafora J."/>
            <person name="Grigoriev I.V."/>
            <person name="Martin F.M."/>
            <person name="Pujade-Renaud V."/>
        </authorList>
    </citation>
    <scope>NUCLEOTIDE SEQUENCE [LARGE SCALE GENOMIC DNA]</scope>
    <source>
        <strain evidence="10 11">Philippines</strain>
    </source>
</reference>
<feature type="domain" description="Ribosome maturation protein SDO1/SBDS central" evidence="8">
    <location>
        <begin position="115"/>
        <end position="210"/>
    </location>
</feature>
<evidence type="ECO:0000256" key="3">
    <source>
        <dbReference type="ARBA" id="ARBA00022490"/>
    </source>
</evidence>
<evidence type="ECO:0000259" key="8">
    <source>
        <dbReference type="Pfam" id="PF09377"/>
    </source>
</evidence>
<dbReference type="SUPFAM" id="SSF109728">
    <property type="entry name" value="Hypothetical protein AF0491, middle domain"/>
    <property type="match status" value="1"/>
</dbReference>
<evidence type="ECO:0000256" key="1">
    <source>
        <dbReference type="ARBA" id="ARBA00004496"/>
    </source>
</evidence>
<dbReference type="OrthoDB" id="10253092at2759"/>
<evidence type="ECO:0000256" key="6">
    <source>
        <dbReference type="SAM" id="MobiDB-lite"/>
    </source>
</evidence>
<dbReference type="Pfam" id="PF09377">
    <property type="entry name" value="SBDS_domain_II"/>
    <property type="match status" value="1"/>
</dbReference>
<keyword evidence="11" id="KW-1185">Reference proteome</keyword>
<accession>A0A2T2PBC9</accession>
<dbReference type="EMBL" id="KZ678128">
    <property type="protein sequence ID" value="PSN74944.1"/>
    <property type="molecule type" value="Genomic_DNA"/>
</dbReference>
<dbReference type="GO" id="GO:0042254">
    <property type="term" value="P:ribosome biogenesis"/>
    <property type="evidence" value="ECO:0007669"/>
    <property type="project" value="UniProtKB-KW"/>
</dbReference>
<dbReference type="Pfam" id="PF01172">
    <property type="entry name" value="SBDS_N"/>
    <property type="match status" value="1"/>
</dbReference>
<dbReference type="PANTHER" id="PTHR10927">
    <property type="entry name" value="RIBOSOME MATURATION PROTEIN SBDS"/>
    <property type="match status" value="1"/>
</dbReference>
<feature type="domain" description="Ribosome maturation protein SDO1/SBDS C-terminal" evidence="9">
    <location>
        <begin position="246"/>
        <end position="303"/>
    </location>
</feature>
<evidence type="ECO:0000313" key="10">
    <source>
        <dbReference type="EMBL" id="PSN74944.1"/>
    </source>
</evidence>
<evidence type="ECO:0000256" key="4">
    <source>
        <dbReference type="ARBA" id="ARBA00022517"/>
    </source>
</evidence>
<name>A0A2T2PBC9_CORCC</name>
<organism evidence="10 11">
    <name type="scientific">Corynespora cassiicola Philippines</name>
    <dbReference type="NCBI Taxonomy" id="1448308"/>
    <lineage>
        <taxon>Eukaryota</taxon>
        <taxon>Fungi</taxon>
        <taxon>Dikarya</taxon>
        <taxon>Ascomycota</taxon>
        <taxon>Pezizomycotina</taxon>
        <taxon>Dothideomycetes</taxon>
        <taxon>Pleosporomycetidae</taxon>
        <taxon>Pleosporales</taxon>
        <taxon>Corynesporascaceae</taxon>
        <taxon>Corynespora</taxon>
    </lineage>
</organism>
<dbReference type="Gene3D" id="1.10.10.900">
    <property type="entry name" value="SBDS protein C-terminal domain, subdomain 1"/>
    <property type="match status" value="1"/>
</dbReference>
<feature type="region of interest" description="Disordered" evidence="6">
    <location>
        <begin position="150"/>
        <end position="178"/>
    </location>
</feature>
<dbReference type="Gene3D" id="3.30.1250.10">
    <property type="entry name" value="Ribosome maturation protein SBDS, N-terminal domain"/>
    <property type="match status" value="1"/>
</dbReference>
<dbReference type="InterPro" id="IPR037188">
    <property type="entry name" value="Sdo1/SBDS_central_sf"/>
</dbReference>
<dbReference type="InterPro" id="IPR039100">
    <property type="entry name" value="Sdo1/SBDS-like"/>
</dbReference>
<dbReference type="Gene3D" id="3.30.70.240">
    <property type="match status" value="1"/>
</dbReference>
<dbReference type="SUPFAM" id="SSF89895">
    <property type="entry name" value="FYSH domain"/>
    <property type="match status" value="1"/>
</dbReference>
<comment type="subcellular location">
    <subcellularLocation>
        <location evidence="1">Cytoplasm</location>
    </subcellularLocation>
</comment>
<comment type="subunit">
    <text evidence="5">Associates with the 60S ribosomal subunit.</text>
</comment>
<evidence type="ECO:0000256" key="5">
    <source>
        <dbReference type="ARBA" id="ARBA00049708"/>
    </source>
</evidence>
<evidence type="ECO:0000256" key="2">
    <source>
        <dbReference type="ARBA" id="ARBA00007433"/>
    </source>
</evidence>
<dbReference type="InterPro" id="IPR036786">
    <property type="entry name" value="Ribosome_mat_SBDS_N_sf"/>
</dbReference>
<dbReference type="InterPro" id="IPR018978">
    <property type="entry name" value="SDO1/SBDS_central"/>
</dbReference>
<dbReference type="InterPro" id="IPR046928">
    <property type="entry name" value="SDO1/SBDS_C"/>
</dbReference>
<dbReference type="STRING" id="1448308.A0A2T2PBC9"/>
<keyword evidence="3" id="KW-0963">Cytoplasm</keyword>
<evidence type="ECO:0000259" key="7">
    <source>
        <dbReference type="Pfam" id="PF01172"/>
    </source>
</evidence>
<gene>
    <name evidence="10" type="ORF">BS50DRAFT_596096</name>
</gene>
<comment type="similarity">
    <text evidence="2">Belongs to the SDO1/SBDS family.</text>
</comment>